<proteinExistence type="predicted"/>
<organism evidence="3 4">
    <name type="scientific">Jatrophihabitans telluris</name>
    <dbReference type="NCBI Taxonomy" id="2038343"/>
    <lineage>
        <taxon>Bacteria</taxon>
        <taxon>Bacillati</taxon>
        <taxon>Actinomycetota</taxon>
        <taxon>Actinomycetes</taxon>
        <taxon>Jatrophihabitantales</taxon>
        <taxon>Jatrophihabitantaceae</taxon>
        <taxon>Jatrophihabitans</taxon>
    </lineage>
</organism>
<evidence type="ECO:0000313" key="3">
    <source>
        <dbReference type="EMBL" id="UQX87728.1"/>
    </source>
</evidence>
<evidence type="ECO:0000256" key="2">
    <source>
        <dbReference type="SAM" id="Phobius"/>
    </source>
</evidence>
<reference evidence="3" key="1">
    <citation type="journal article" date="2018" name="Int. J. Syst. Evol. Microbiol.">
        <title>Jatrophihabitans telluris sp. nov., isolated from sediment soil of lava forest wetlands and the emended description of the genus Jatrophihabitans.</title>
        <authorList>
            <person name="Lee K.C."/>
            <person name="Suh M.K."/>
            <person name="Eom M.K."/>
            <person name="Kim K.K."/>
            <person name="Kim J.S."/>
            <person name="Kim D.S."/>
            <person name="Ko S.H."/>
            <person name="Shin Y.K."/>
            <person name="Lee J.S."/>
        </authorList>
    </citation>
    <scope>NUCLEOTIDE SEQUENCE</scope>
    <source>
        <strain evidence="3">N237</strain>
    </source>
</reference>
<keyword evidence="4" id="KW-1185">Reference proteome</keyword>
<dbReference type="RefSeq" id="WP_249770535.1">
    <property type="nucleotide sequence ID" value="NZ_CP097332.1"/>
</dbReference>
<sequence>MTEIRPNDEDGAATSSAAPAPSSADRASEADPAPLSGPAATTAPAAGGDQTTGPSHSTAGWSALQSAYQAEASGDLVAMSFPGVRRVAGWLFWVIFPVATLAALISAILTVVQHVGTEPPGIQGTYVANRSCARGICLVGGTFISADHGLTVTSLLGDPRWESGSSHKVIYDGSSAEVIDYPNWDPTPTVLAGVGALTYLGVAGYFLVAARRTRNRDPAPRSATVRVA</sequence>
<feature type="compositionally biased region" description="Low complexity" evidence="1">
    <location>
        <begin position="12"/>
        <end position="54"/>
    </location>
</feature>
<feature type="transmembrane region" description="Helical" evidence="2">
    <location>
        <begin position="190"/>
        <end position="208"/>
    </location>
</feature>
<accession>A0ABY4QW96</accession>
<evidence type="ECO:0008006" key="5">
    <source>
        <dbReference type="Google" id="ProtNLM"/>
    </source>
</evidence>
<evidence type="ECO:0000256" key="1">
    <source>
        <dbReference type="SAM" id="MobiDB-lite"/>
    </source>
</evidence>
<reference evidence="3" key="2">
    <citation type="submission" date="2022-05" db="EMBL/GenBank/DDBJ databases">
        <authorList>
            <person name="Kim J.-S."/>
            <person name="Lee K."/>
            <person name="Suh M."/>
            <person name="Eom M."/>
            <person name="Kim J.-S."/>
            <person name="Kim D.-S."/>
            <person name="Ko S.-H."/>
            <person name="Shin Y."/>
            <person name="Lee J.-S."/>
        </authorList>
    </citation>
    <scope>NUCLEOTIDE SEQUENCE</scope>
    <source>
        <strain evidence="3">N237</strain>
    </source>
</reference>
<dbReference type="EMBL" id="CP097332">
    <property type="protein sequence ID" value="UQX87728.1"/>
    <property type="molecule type" value="Genomic_DNA"/>
</dbReference>
<gene>
    <name evidence="3" type="ORF">M6D93_15680</name>
</gene>
<evidence type="ECO:0000313" key="4">
    <source>
        <dbReference type="Proteomes" id="UP001056336"/>
    </source>
</evidence>
<protein>
    <recommendedName>
        <fullName evidence="5">DUF3592 domain-containing protein</fullName>
    </recommendedName>
</protein>
<keyword evidence="2" id="KW-1133">Transmembrane helix</keyword>
<feature type="region of interest" description="Disordered" evidence="1">
    <location>
        <begin position="1"/>
        <end position="59"/>
    </location>
</feature>
<dbReference type="Proteomes" id="UP001056336">
    <property type="component" value="Chromosome"/>
</dbReference>
<name>A0ABY4QW96_9ACTN</name>
<keyword evidence="2" id="KW-0472">Membrane</keyword>
<feature type="transmembrane region" description="Helical" evidence="2">
    <location>
        <begin position="90"/>
        <end position="112"/>
    </location>
</feature>
<keyword evidence="2" id="KW-0812">Transmembrane</keyword>